<keyword evidence="7" id="KW-1185">Reference proteome</keyword>
<dbReference type="PANTHER" id="PTHR43246">
    <property type="entry name" value="PEPTIDYL-PROLYL CIS-TRANS ISOMERASE CYP38, CHLOROPLASTIC"/>
    <property type="match status" value="1"/>
</dbReference>
<name>A0A1I6JKX6_9SPHN</name>
<dbReference type="EC" id="5.2.1.8" evidence="1"/>
<dbReference type="PROSITE" id="PS50072">
    <property type="entry name" value="CSA_PPIASE_2"/>
    <property type="match status" value="1"/>
</dbReference>
<dbReference type="AlphaFoldDB" id="A0A1I6JKX6"/>
<dbReference type="RefSeq" id="WP_207544512.1">
    <property type="nucleotide sequence ID" value="NZ_FOZG01000001.1"/>
</dbReference>
<evidence type="ECO:0000256" key="1">
    <source>
        <dbReference type="ARBA" id="ARBA00013194"/>
    </source>
</evidence>
<dbReference type="InterPro" id="IPR029000">
    <property type="entry name" value="Cyclophilin-like_dom_sf"/>
</dbReference>
<reference evidence="6 7" key="1">
    <citation type="submission" date="2016-10" db="EMBL/GenBank/DDBJ databases">
        <authorList>
            <person name="de Groot N.N."/>
        </authorList>
    </citation>
    <scope>NUCLEOTIDE SEQUENCE [LARGE SCALE GENOMIC DNA]</scope>
    <source>
        <strain evidence="6 7">S5-249</strain>
    </source>
</reference>
<feature type="domain" description="PPIase cyclophilin-type" evidence="5">
    <location>
        <begin position="50"/>
        <end position="210"/>
    </location>
</feature>
<accession>A0A1I6JKX6</accession>
<feature type="chain" id="PRO_5011613378" description="peptidylprolyl isomerase" evidence="4">
    <location>
        <begin position="23"/>
        <end position="212"/>
    </location>
</feature>
<evidence type="ECO:0000259" key="5">
    <source>
        <dbReference type="PROSITE" id="PS50072"/>
    </source>
</evidence>
<gene>
    <name evidence="6" type="ORF">SAMN05192580_0416</name>
</gene>
<keyword evidence="3 6" id="KW-0413">Isomerase</keyword>
<evidence type="ECO:0000256" key="4">
    <source>
        <dbReference type="SAM" id="SignalP"/>
    </source>
</evidence>
<proteinExistence type="predicted"/>
<dbReference type="EMBL" id="FOZG01000001">
    <property type="protein sequence ID" value="SFR79574.1"/>
    <property type="molecule type" value="Genomic_DNA"/>
</dbReference>
<dbReference type="Proteomes" id="UP000198824">
    <property type="component" value="Unassembled WGS sequence"/>
</dbReference>
<dbReference type="SUPFAM" id="SSF50891">
    <property type="entry name" value="Cyclophilin-like"/>
    <property type="match status" value="1"/>
</dbReference>
<keyword evidence="2" id="KW-0697">Rotamase</keyword>
<dbReference type="STRING" id="1166337.SAMN05192580_0416"/>
<dbReference type="InterPro" id="IPR002130">
    <property type="entry name" value="Cyclophilin-type_PPIase_dom"/>
</dbReference>
<evidence type="ECO:0000313" key="7">
    <source>
        <dbReference type="Proteomes" id="UP000198824"/>
    </source>
</evidence>
<evidence type="ECO:0000256" key="3">
    <source>
        <dbReference type="ARBA" id="ARBA00023235"/>
    </source>
</evidence>
<dbReference type="InterPro" id="IPR044665">
    <property type="entry name" value="E_coli_cyclophilin_A-like"/>
</dbReference>
<dbReference type="Pfam" id="PF00160">
    <property type="entry name" value="Pro_isomerase"/>
    <property type="match status" value="1"/>
</dbReference>
<dbReference type="Gene3D" id="2.40.100.10">
    <property type="entry name" value="Cyclophilin-like"/>
    <property type="match status" value="1"/>
</dbReference>
<evidence type="ECO:0000313" key="6">
    <source>
        <dbReference type="EMBL" id="SFR79574.1"/>
    </source>
</evidence>
<evidence type="ECO:0000256" key="2">
    <source>
        <dbReference type="ARBA" id="ARBA00023110"/>
    </source>
</evidence>
<dbReference type="GO" id="GO:0003755">
    <property type="term" value="F:peptidyl-prolyl cis-trans isomerase activity"/>
    <property type="evidence" value="ECO:0007669"/>
    <property type="project" value="UniProtKB-KW"/>
</dbReference>
<protein>
    <recommendedName>
        <fullName evidence="1">peptidylprolyl isomerase</fullName>
        <ecNumber evidence="1">5.2.1.8</ecNumber>
    </recommendedName>
</protein>
<sequence length="212" mass="22016">MLAMLLAALAQAAAFAAAPAPAPVTTPAPAPPAPAPQPALVKVALTTAQGRIVLALEKERAPVTTANFLRYVDAKRYDGISFYRAVKVQPGYGLVQGGVWKDGKRLFPAIAHEPTTRTGLSHTDGAISMGRNAPGTATGDFFIVVGGFPSMDADPKAPGDNQGFAVFGRVVEGMDLVRTLLESPTSADAGDGVMKGQIIAQPVKILTARRID</sequence>
<keyword evidence="4" id="KW-0732">Signal</keyword>
<feature type="signal peptide" evidence="4">
    <location>
        <begin position="1"/>
        <end position="22"/>
    </location>
</feature>
<organism evidence="6 7">
    <name type="scientific">Sphingomonas jatrophae</name>
    <dbReference type="NCBI Taxonomy" id="1166337"/>
    <lineage>
        <taxon>Bacteria</taxon>
        <taxon>Pseudomonadati</taxon>
        <taxon>Pseudomonadota</taxon>
        <taxon>Alphaproteobacteria</taxon>
        <taxon>Sphingomonadales</taxon>
        <taxon>Sphingomonadaceae</taxon>
        <taxon>Sphingomonas</taxon>
    </lineage>
</organism>